<keyword evidence="5" id="KW-1185">Reference proteome</keyword>
<feature type="compositionally biased region" description="Polar residues" evidence="2">
    <location>
        <begin position="377"/>
        <end position="386"/>
    </location>
</feature>
<feature type="compositionally biased region" description="Polar residues" evidence="2">
    <location>
        <begin position="246"/>
        <end position="264"/>
    </location>
</feature>
<dbReference type="SUPFAM" id="SSF74924">
    <property type="entry name" value="Cap-Gly domain"/>
    <property type="match status" value="1"/>
</dbReference>
<dbReference type="SMART" id="SM01052">
    <property type="entry name" value="CAP_GLY"/>
    <property type="match status" value="1"/>
</dbReference>
<dbReference type="PROSITE" id="PS50245">
    <property type="entry name" value="CAP_GLY_2"/>
    <property type="match status" value="1"/>
</dbReference>
<dbReference type="PROSITE" id="PS00845">
    <property type="entry name" value="CAP_GLY_1"/>
    <property type="match status" value="1"/>
</dbReference>
<reference evidence="4 5" key="1">
    <citation type="journal article" date="2019" name="Nat. Ecol. Evol.">
        <title>Megaphylogeny resolves global patterns of mushroom evolution.</title>
        <authorList>
            <person name="Varga T."/>
            <person name="Krizsan K."/>
            <person name="Foldi C."/>
            <person name="Dima B."/>
            <person name="Sanchez-Garcia M."/>
            <person name="Sanchez-Ramirez S."/>
            <person name="Szollosi G.J."/>
            <person name="Szarkandi J.G."/>
            <person name="Papp V."/>
            <person name="Albert L."/>
            <person name="Andreopoulos W."/>
            <person name="Angelini C."/>
            <person name="Antonin V."/>
            <person name="Barry K.W."/>
            <person name="Bougher N.L."/>
            <person name="Buchanan P."/>
            <person name="Buyck B."/>
            <person name="Bense V."/>
            <person name="Catcheside P."/>
            <person name="Chovatia M."/>
            <person name="Cooper J."/>
            <person name="Damon W."/>
            <person name="Desjardin D."/>
            <person name="Finy P."/>
            <person name="Geml J."/>
            <person name="Haridas S."/>
            <person name="Hughes K."/>
            <person name="Justo A."/>
            <person name="Karasinski D."/>
            <person name="Kautmanova I."/>
            <person name="Kiss B."/>
            <person name="Kocsube S."/>
            <person name="Kotiranta H."/>
            <person name="LaButti K.M."/>
            <person name="Lechner B.E."/>
            <person name="Liimatainen K."/>
            <person name="Lipzen A."/>
            <person name="Lukacs Z."/>
            <person name="Mihaltcheva S."/>
            <person name="Morgado L.N."/>
            <person name="Niskanen T."/>
            <person name="Noordeloos M.E."/>
            <person name="Ohm R.A."/>
            <person name="Ortiz-Santana B."/>
            <person name="Ovrebo C."/>
            <person name="Racz N."/>
            <person name="Riley R."/>
            <person name="Savchenko A."/>
            <person name="Shiryaev A."/>
            <person name="Soop K."/>
            <person name="Spirin V."/>
            <person name="Szebenyi C."/>
            <person name="Tomsovsky M."/>
            <person name="Tulloss R.E."/>
            <person name="Uehling J."/>
            <person name="Grigoriev I.V."/>
            <person name="Vagvolgyi C."/>
            <person name="Papp T."/>
            <person name="Martin F.M."/>
            <person name="Miettinen O."/>
            <person name="Hibbett D.S."/>
            <person name="Nagy L.G."/>
        </authorList>
    </citation>
    <scope>NUCLEOTIDE SEQUENCE [LARGE SCALE GENOMIC DNA]</scope>
    <source>
        <strain evidence="4 5">CBS 309.79</strain>
    </source>
</reference>
<feature type="compositionally biased region" description="Low complexity" evidence="2">
    <location>
        <begin position="66"/>
        <end position="83"/>
    </location>
</feature>
<keyword evidence="1" id="KW-0175">Coiled coil</keyword>
<accession>A0A5C3QYA7</accession>
<name>A0A5C3QYA7_9AGAR</name>
<feature type="region of interest" description="Disordered" evidence="2">
    <location>
        <begin position="1002"/>
        <end position="1026"/>
    </location>
</feature>
<dbReference type="PANTHER" id="PTHR18916">
    <property type="entry name" value="DYNACTIN 1-RELATED MICROTUBULE-BINDING"/>
    <property type="match status" value="1"/>
</dbReference>
<dbReference type="OrthoDB" id="2130750at2759"/>
<proteinExistence type="predicted"/>
<dbReference type="EMBL" id="ML178814">
    <property type="protein sequence ID" value="TFL07013.1"/>
    <property type="molecule type" value="Genomic_DNA"/>
</dbReference>
<dbReference type="AlphaFoldDB" id="A0A5C3QYA7"/>
<feature type="region of interest" description="Disordered" evidence="2">
    <location>
        <begin position="214"/>
        <end position="439"/>
    </location>
</feature>
<dbReference type="Gene3D" id="2.30.30.190">
    <property type="entry name" value="CAP Gly-rich-like domain"/>
    <property type="match status" value="1"/>
</dbReference>
<evidence type="ECO:0000256" key="2">
    <source>
        <dbReference type="SAM" id="MobiDB-lite"/>
    </source>
</evidence>
<dbReference type="InterPro" id="IPR036859">
    <property type="entry name" value="CAP-Gly_dom_sf"/>
</dbReference>
<feature type="compositionally biased region" description="Polar residues" evidence="2">
    <location>
        <begin position="16"/>
        <end position="32"/>
    </location>
</feature>
<dbReference type="STRING" id="1884261.A0A5C3QYA7"/>
<feature type="region of interest" description="Disordered" evidence="2">
    <location>
        <begin position="759"/>
        <end position="778"/>
    </location>
</feature>
<feature type="compositionally biased region" description="Polar residues" evidence="2">
    <location>
        <begin position="219"/>
        <end position="238"/>
    </location>
</feature>
<evidence type="ECO:0000259" key="3">
    <source>
        <dbReference type="PROSITE" id="PS50245"/>
    </source>
</evidence>
<feature type="compositionally biased region" description="Basic and acidic residues" evidence="2">
    <location>
        <begin position="430"/>
        <end position="439"/>
    </location>
</feature>
<dbReference type="Gene3D" id="4.10.60.10">
    <property type="entry name" value="Zinc finger, CCHC-type"/>
    <property type="match status" value="1"/>
</dbReference>
<evidence type="ECO:0000313" key="4">
    <source>
        <dbReference type="EMBL" id="TFL07013.1"/>
    </source>
</evidence>
<feature type="compositionally biased region" description="Low complexity" evidence="2">
    <location>
        <begin position="334"/>
        <end position="374"/>
    </location>
</feature>
<feature type="compositionally biased region" description="Low complexity" evidence="2">
    <location>
        <begin position="91"/>
        <end position="107"/>
    </location>
</feature>
<feature type="compositionally biased region" description="Low complexity" evidence="2">
    <location>
        <begin position="1086"/>
        <end position="1102"/>
    </location>
</feature>
<evidence type="ECO:0000313" key="5">
    <source>
        <dbReference type="Proteomes" id="UP000305067"/>
    </source>
</evidence>
<feature type="compositionally biased region" description="Polar residues" evidence="2">
    <location>
        <begin position="313"/>
        <end position="324"/>
    </location>
</feature>
<feature type="coiled-coil region" evidence="1">
    <location>
        <begin position="477"/>
        <end position="649"/>
    </location>
</feature>
<protein>
    <recommendedName>
        <fullName evidence="3">CAP-Gly domain-containing protein</fullName>
    </recommendedName>
</protein>
<feature type="region of interest" description="Disordered" evidence="2">
    <location>
        <begin position="927"/>
        <end position="946"/>
    </location>
</feature>
<feature type="region of interest" description="Disordered" evidence="2">
    <location>
        <begin position="1"/>
        <end position="133"/>
    </location>
</feature>
<feature type="domain" description="CAP-Gly" evidence="3">
    <location>
        <begin position="163"/>
        <end position="208"/>
    </location>
</feature>
<evidence type="ECO:0000256" key="1">
    <source>
        <dbReference type="SAM" id="Coils"/>
    </source>
</evidence>
<organism evidence="4 5">
    <name type="scientific">Pterulicium gracile</name>
    <dbReference type="NCBI Taxonomy" id="1884261"/>
    <lineage>
        <taxon>Eukaryota</taxon>
        <taxon>Fungi</taxon>
        <taxon>Dikarya</taxon>
        <taxon>Basidiomycota</taxon>
        <taxon>Agaricomycotina</taxon>
        <taxon>Agaricomycetes</taxon>
        <taxon>Agaricomycetidae</taxon>
        <taxon>Agaricales</taxon>
        <taxon>Pleurotineae</taxon>
        <taxon>Pterulaceae</taxon>
        <taxon>Pterulicium</taxon>
    </lineage>
</organism>
<sequence>MATPAKPRLSAIPTPGSRSNLPTPRSRPSSSAEIHPPNHDVDYMSRAFADAIKANPPSQHRTARQSEASSSTMSLSPSSTAFSQSISGRVSTAGRPSSSASSASTSGYPKEHQRPKTPTTVRPPSRVSDVFGRSVSRAGRDYEVGENVRIESLGYEGTLRFVGEIDGKPGLWAGVELSGGFAGKGKNDGSVAGKQYFTCPPQCGVFVATTKLSPPTVGNRPSSVASSRSGRITPSVSANLGGRITPSVSLSSGRITPSASTGRRTPSVPGRVTPGTTPAARYRLPSKTPSKTPAKSVPPPAHITPGSRASKYAQMTAQQLSTGKTKPEVPRAISSSSPTRNVSNSSSTGPSSIGSPFNTPKPKLPGLGPKPAGLSFGSPSTPNKGTRPSGGTPRQRLPSAVAMPPPASPSVSPSRSASRSEKMSISGNDDLTKSGKALSDRIAELTSGRVTPSSVDGSIGARPDSVASLRLEHRSQTERLQSRLDALEYENERLRAGRMSTPAQDHIALEKTEALRHELATAADRIAELEKSLEESRQNALEVTSDSDLKLRHLEEDHRDVVAALQGKYDEQCKRVTDLEDNLEEAMQELRRTVSIVEDKDKEERQRLEQLEARNVEIEAFRTELKRLKDAFESERVDLNSQVDELRQAGQETIALYEEKLSTTEMQRYELQSRLNALELRERRQSRALEEPAKADAPLTSSAAQIDNETLREHITHLQKRIASLEDALEDAQALAEREETSTRERLKKMKEKEDALKKEFADTKKEMEKMGKGEARANTRIAEIEEALRESGVALENAQAELETVRAEISDLDGLLGDGSGGDIHSRVNEVMQKAASEKSRLTAEVQSLQTALEEARKSSATASSSSDGEVTELQTKNIELVKQIAEHQALVAEERRASDELQHLLEEKANELESVKKKMNRGHAVNGSLQEPKANAPATPNKELNVAREEIKGLKHIVQEMQMESSAAQHKEEILRSENNLLQDELKQLREEVAILEENLDKSITEEEGSSAPSSAKHDAEMAQLRKKIAEAEQKVARVTHDLNKEISELESLVESKIYREDELEQEIERLKEKASRREKKSSKTSTDTTSIRSRVSSDASSKDTPLVGDVCEICERPGHDIFNCDLLKDDSTPAAGSRSSISLNNGLPDPDLYCEDCEGHGHVAASCPHSMDVF</sequence>
<dbReference type="InterPro" id="IPR000938">
    <property type="entry name" value="CAP-Gly_domain"/>
</dbReference>
<feature type="region of interest" description="Disordered" evidence="2">
    <location>
        <begin position="836"/>
        <end position="873"/>
    </location>
</feature>
<feature type="region of interest" description="Disordered" evidence="2">
    <location>
        <begin position="1074"/>
        <end position="1108"/>
    </location>
</feature>
<gene>
    <name evidence="4" type="ORF">BDV98DRAFT_6261</name>
</gene>
<dbReference type="Proteomes" id="UP000305067">
    <property type="component" value="Unassembled WGS sequence"/>
</dbReference>
<feature type="coiled-coil region" evidence="1">
    <location>
        <begin position="889"/>
        <end position="920"/>
    </location>
</feature>
<dbReference type="Pfam" id="PF01302">
    <property type="entry name" value="CAP_GLY"/>
    <property type="match status" value="1"/>
</dbReference>